<accession>A0A556CN88</accession>
<keyword evidence="7" id="KW-0029">Amino-acid transport</keyword>
<dbReference type="EMBL" id="VLTK01000002">
    <property type="protein sequence ID" value="TSI18899.1"/>
    <property type="molecule type" value="Genomic_DNA"/>
</dbReference>
<sequence length="251" mass="27725">MVRIEDVHLELGGVKILDSVSLEVNRGEVVVLVGPSGAGKTSLLRTVNGLNPITSGQVHVAGIEVQQRQHGEVTPRKLKGPKLRDARKEIGFVFQHFNLFPHLTALENIVHAPRKVLGLSRSEANERGLQLLERVGLSNRADTKPSRLSGGQKQRVAIARALAMRPRLMLFDEPTSALDPEMVGEVLDVVRELAEDDMTMMLVTHEMGFAREVAHRLVVMADGGIVEEGPPAEVFERPKNERTKSFFSRIL</sequence>
<keyword evidence="3" id="KW-0813">Transport</keyword>
<dbReference type="CDD" id="cd03262">
    <property type="entry name" value="ABC_HisP_GlnQ"/>
    <property type="match status" value="1"/>
</dbReference>
<dbReference type="InterPro" id="IPR050086">
    <property type="entry name" value="MetN_ABC_transporter-like"/>
</dbReference>
<dbReference type="Gene3D" id="3.40.50.300">
    <property type="entry name" value="P-loop containing nucleotide triphosphate hydrolases"/>
    <property type="match status" value="1"/>
</dbReference>
<dbReference type="PANTHER" id="PTHR43166">
    <property type="entry name" value="AMINO ACID IMPORT ATP-BINDING PROTEIN"/>
    <property type="match status" value="1"/>
</dbReference>
<dbReference type="GO" id="GO:0015424">
    <property type="term" value="F:ABC-type amino acid transporter activity"/>
    <property type="evidence" value="ECO:0007669"/>
    <property type="project" value="InterPro"/>
</dbReference>
<evidence type="ECO:0000256" key="5">
    <source>
        <dbReference type="ARBA" id="ARBA00022741"/>
    </source>
</evidence>
<keyword evidence="8" id="KW-0472">Membrane</keyword>
<evidence type="ECO:0000313" key="11">
    <source>
        <dbReference type="Proteomes" id="UP000316406"/>
    </source>
</evidence>
<keyword evidence="4" id="KW-1003">Cell membrane</keyword>
<evidence type="ECO:0000256" key="2">
    <source>
        <dbReference type="ARBA" id="ARBA00005417"/>
    </source>
</evidence>
<keyword evidence="11" id="KW-1185">Reference proteome</keyword>
<dbReference type="GO" id="GO:0005886">
    <property type="term" value="C:plasma membrane"/>
    <property type="evidence" value="ECO:0007669"/>
    <property type="project" value="UniProtKB-SubCell"/>
</dbReference>
<reference evidence="10 11" key="1">
    <citation type="submission" date="2019-07" db="EMBL/GenBank/DDBJ databases">
        <title>Draft genome sequence of Brevibacterium aurantiacum XU54 isolated from Xinjiang China.</title>
        <authorList>
            <person name="Xu X."/>
        </authorList>
    </citation>
    <scope>NUCLEOTIDE SEQUENCE [LARGE SCALE GENOMIC DNA]</scope>
    <source>
        <strain evidence="10 11">XU54</strain>
    </source>
</reference>
<evidence type="ECO:0000256" key="4">
    <source>
        <dbReference type="ARBA" id="ARBA00022475"/>
    </source>
</evidence>
<evidence type="ECO:0000259" key="9">
    <source>
        <dbReference type="PROSITE" id="PS50893"/>
    </source>
</evidence>
<protein>
    <submittedName>
        <fullName evidence="10">Amino acid ABC transporter ATP-binding protein</fullName>
    </submittedName>
</protein>
<dbReference type="InterPro" id="IPR003593">
    <property type="entry name" value="AAA+_ATPase"/>
</dbReference>
<evidence type="ECO:0000256" key="1">
    <source>
        <dbReference type="ARBA" id="ARBA00004202"/>
    </source>
</evidence>
<dbReference type="Pfam" id="PF00005">
    <property type="entry name" value="ABC_tran"/>
    <property type="match status" value="1"/>
</dbReference>
<dbReference type="PIRSF" id="PIRSF039085">
    <property type="entry name" value="ABC_ATPase_HisP"/>
    <property type="match status" value="1"/>
</dbReference>
<keyword evidence="5" id="KW-0547">Nucleotide-binding</keyword>
<dbReference type="PROSITE" id="PS50893">
    <property type="entry name" value="ABC_TRANSPORTER_2"/>
    <property type="match status" value="1"/>
</dbReference>
<comment type="caution">
    <text evidence="10">The sequence shown here is derived from an EMBL/GenBank/DDBJ whole genome shotgun (WGS) entry which is preliminary data.</text>
</comment>
<dbReference type="InterPro" id="IPR030679">
    <property type="entry name" value="ABC_ATPase_HisP-typ"/>
</dbReference>
<dbReference type="OrthoDB" id="4283894at2"/>
<dbReference type="AlphaFoldDB" id="A0A556CN88"/>
<keyword evidence="6 10" id="KW-0067">ATP-binding</keyword>
<organism evidence="10 11">
    <name type="scientific">Brevibacterium aurantiacum</name>
    <dbReference type="NCBI Taxonomy" id="273384"/>
    <lineage>
        <taxon>Bacteria</taxon>
        <taxon>Bacillati</taxon>
        <taxon>Actinomycetota</taxon>
        <taxon>Actinomycetes</taxon>
        <taxon>Micrococcales</taxon>
        <taxon>Brevibacteriaceae</taxon>
        <taxon>Brevibacterium</taxon>
    </lineage>
</organism>
<gene>
    <name evidence="10" type="ORF">FO013_03285</name>
</gene>
<dbReference type="SUPFAM" id="SSF52540">
    <property type="entry name" value="P-loop containing nucleoside triphosphate hydrolases"/>
    <property type="match status" value="1"/>
</dbReference>
<comment type="subcellular location">
    <subcellularLocation>
        <location evidence="1">Cell membrane</location>
        <topology evidence="1">Peripheral membrane protein</topology>
    </subcellularLocation>
</comment>
<dbReference type="PANTHER" id="PTHR43166:SF9">
    <property type="entry name" value="GLUTAMATE_ASPARTATE IMPORT ATP-BINDING PROTEIN GLTL"/>
    <property type="match status" value="1"/>
</dbReference>
<dbReference type="Proteomes" id="UP000316406">
    <property type="component" value="Unassembled WGS sequence"/>
</dbReference>
<dbReference type="InterPro" id="IPR017871">
    <property type="entry name" value="ABC_transporter-like_CS"/>
</dbReference>
<proteinExistence type="inferred from homology"/>
<name>A0A556CN88_BREAU</name>
<feature type="domain" description="ABC transporter" evidence="9">
    <location>
        <begin position="2"/>
        <end position="247"/>
    </location>
</feature>
<evidence type="ECO:0000256" key="7">
    <source>
        <dbReference type="ARBA" id="ARBA00022970"/>
    </source>
</evidence>
<dbReference type="SMART" id="SM00382">
    <property type="entry name" value="AAA"/>
    <property type="match status" value="1"/>
</dbReference>
<dbReference type="PROSITE" id="PS00211">
    <property type="entry name" value="ABC_TRANSPORTER_1"/>
    <property type="match status" value="1"/>
</dbReference>
<evidence type="ECO:0000256" key="6">
    <source>
        <dbReference type="ARBA" id="ARBA00022840"/>
    </source>
</evidence>
<dbReference type="InterPro" id="IPR027417">
    <property type="entry name" value="P-loop_NTPase"/>
</dbReference>
<evidence type="ECO:0000313" key="10">
    <source>
        <dbReference type="EMBL" id="TSI18899.1"/>
    </source>
</evidence>
<dbReference type="GO" id="GO:0005524">
    <property type="term" value="F:ATP binding"/>
    <property type="evidence" value="ECO:0007669"/>
    <property type="project" value="UniProtKB-KW"/>
</dbReference>
<dbReference type="GO" id="GO:0016887">
    <property type="term" value="F:ATP hydrolysis activity"/>
    <property type="evidence" value="ECO:0007669"/>
    <property type="project" value="InterPro"/>
</dbReference>
<evidence type="ECO:0000256" key="3">
    <source>
        <dbReference type="ARBA" id="ARBA00022448"/>
    </source>
</evidence>
<dbReference type="InterPro" id="IPR003439">
    <property type="entry name" value="ABC_transporter-like_ATP-bd"/>
</dbReference>
<comment type="similarity">
    <text evidence="2">Belongs to the ABC transporter superfamily.</text>
</comment>
<evidence type="ECO:0000256" key="8">
    <source>
        <dbReference type="ARBA" id="ARBA00023136"/>
    </source>
</evidence>